<feature type="region of interest" description="Disordered" evidence="1">
    <location>
        <begin position="193"/>
        <end position="224"/>
    </location>
</feature>
<protein>
    <recommendedName>
        <fullName evidence="4">DNA phosphorothioation-dependent restriction protein DptG</fullName>
    </recommendedName>
</protein>
<feature type="compositionally biased region" description="Basic residues" evidence="1">
    <location>
        <begin position="200"/>
        <end position="224"/>
    </location>
</feature>
<accession>A0A4Q0P9D9</accession>
<dbReference type="AlphaFoldDB" id="A0A4Q0P9D9"/>
<dbReference type="Proteomes" id="UP000289238">
    <property type="component" value="Unassembled WGS sequence"/>
</dbReference>
<reference evidence="2 3" key="1">
    <citation type="submission" date="2018-07" db="EMBL/GenBank/DDBJ databases">
        <title>Leeuwenhoekiella genomics.</title>
        <authorList>
            <person name="Tahon G."/>
            <person name="Willems A."/>
        </authorList>
    </citation>
    <scope>NUCLEOTIDE SEQUENCE [LARGE SCALE GENOMIC DNA]</scope>
    <source>
        <strain evidence="2 3">LMG 22550</strain>
    </source>
</reference>
<organism evidence="2 3">
    <name type="scientific">Leeuwenhoekiella aequorea</name>
    <dbReference type="NCBI Taxonomy" id="283736"/>
    <lineage>
        <taxon>Bacteria</taxon>
        <taxon>Pseudomonadati</taxon>
        <taxon>Bacteroidota</taxon>
        <taxon>Flavobacteriia</taxon>
        <taxon>Flavobacteriales</taxon>
        <taxon>Flavobacteriaceae</taxon>
        <taxon>Leeuwenhoekiella</taxon>
    </lineage>
</organism>
<gene>
    <name evidence="2" type="ORF">DSM00_1523</name>
</gene>
<evidence type="ECO:0000313" key="3">
    <source>
        <dbReference type="Proteomes" id="UP000289238"/>
    </source>
</evidence>
<dbReference type="InterPro" id="IPR025632">
    <property type="entry name" value="DUF4290"/>
</dbReference>
<evidence type="ECO:0008006" key="4">
    <source>
        <dbReference type="Google" id="ProtNLM"/>
    </source>
</evidence>
<dbReference type="EMBL" id="QOVM01000003">
    <property type="protein sequence ID" value="RXG22429.1"/>
    <property type="molecule type" value="Genomic_DNA"/>
</dbReference>
<comment type="caution">
    <text evidence="2">The sequence shown here is derived from an EMBL/GenBank/DDBJ whole genome shotgun (WGS) entry which is preliminary data.</text>
</comment>
<keyword evidence="3" id="KW-1185">Reference proteome</keyword>
<proteinExistence type="predicted"/>
<evidence type="ECO:0000313" key="2">
    <source>
        <dbReference type="EMBL" id="RXG22429.1"/>
    </source>
</evidence>
<sequence>MFTDHTSLKFLQLIDQLEYNTEREKLIIPEYGRHLQKMVNQAIAEEDEKKRNIIARSIIAVMGNIQPHFRDVPDFQHKLWDQLFIMSDFKLDVESPYEKPSREKLEEHPEPLEYPQNYPKYRFYGNNIKRMIDVAVKWEKGQMREALEFTIANHMKKCFLNWNKDTVDDEVIFKHLFELSDGSINLAKKEEDLRDTQKLMRPKKTNKSSSYRKKPARSGGKKRY</sequence>
<evidence type="ECO:0000256" key="1">
    <source>
        <dbReference type="SAM" id="MobiDB-lite"/>
    </source>
</evidence>
<dbReference type="Pfam" id="PF14123">
    <property type="entry name" value="DUF4290"/>
    <property type="match status" value="1"/>
</dbReference>
<name>A0A4Q0P9D9_9FLAO</name>